<dbReference type="InterPro" id="IPR036271">
    <property type="entry name" value="Tet_transcr_reg_TetR-rel_C_sf"/>
</dbReference>
<dbReference type="PANTHER" id="PTHR30055:SF226">
    <property type="entry name" value="HTH-TYPE TRANSCRIPTIONAL REGULATOR PKSA"/>
    <property type="match status" value="1"/>
</dbReference>
<evidence type="ECO:0000256" key="1">
    <source>
        <dbReference type="ARBA" id="ARBA00023125"/>
    </source>
</evidence>
<feature type="DNA-binding region" description="H-T-H motif" evidence="2">
    <location>
        <begin position="33"/>
        <end position="52"/>
    </location>
</feature>
<dbReference type="Gene3D" id="1.10.357.10">
    <property type="entry name" value="Tetracycline Repressor, domain 2"/>
    <property type="match status" value="1"/>
</dbReference>
<dbReference type="SUPFAM" id="SSF48498">
    <property type="entry name" value="Tetracyclin repressor-like, C-terminal domain"/>
    <property type="match status" value="1"/>
</dbReference>
<evidence type="ECO:0000259" key="3">
    <source>
        <dbReference type="PROSITE" id="PS50977"/>
    </source>
</evidence>
<gene>
    <name evidence="4" type="ORF">BW737_005775</name>
</gene>
<dbReference type="PROSITE" id="PS50977">
    <property type="entry name" value="HTH_TETR_2"/>
    <property type="match status" value="1"/>
</dbReference>
<dbReference type="PRINTS" id="PR00455">
    <property type="entry name" value="HTHTETR"/>
</dbReference>
<dbReference type="SUPFAM" id="SSF46689">
    <property type="entry name" value="Homeodomain-like"/>
    <property type="match status" value="1"/>
</dbReference>
<organism evidence="4 5">
    <name type="scientific">Actinomyces ruminis</name>
    <dbReference type="NCBI Taxonomy" id="1937003"/>
    <lineage>
        <taxon>Bacteria</taxon>
        <taxon>Bacillati</taxon>
        <taxon>Actinomycetota</taxon>
        <taxon>Actinomycetes</taxon>
        <taxon>Actinomycetales</taxon>
        <taxon>Actinomycetaceae</taxon>
        <taxon>Actinomyces</taxon>
    </lineage>
</organism>
<reference evidence="4 5" key="1">
    <citation type="submission" date="2017-10" db="EMBL/GenBank/DDBJ databases">
        <title>Draft genome sequence of cellulolytic Actinomyces sp CtC72 isolated from cattle rumen fluid.</title>
        <authorList>
            <person name="Joshi A.J."/>
            <person name="Vasudevan G."/>
            <person name="Lanjekar V.B."/>
            <person name="Hivarkar S."/>
            <person name="Engineer A."/>
            <person name="Pore S.D."/>
            <person name="Dhakephalkar P.K."/>
            <person name="Dagar S."/>
        </authorList>
    </citation>
    <scope>NUCLEOTIDE SEQUENCE [LARGE SCALE GENOMIC DNA]</scope>
    <source>
        <strain evidence="5">CtC72</strain>
    </source>
</reference>
<dbReference type="Pfam" id="PF00440">
    <property type="entry name" value="TetR_N"/>
    <property type="match status" value="1"/>
</dbReference>
<dbReference type="PANTHER" id="PTHR30055">
    <property type="entry name" value="HTH-TYPE TRANSCRIPTIONAL REGULATOR RUTR"/>
    <property type="match status" value="1"/>
</dbReference>
<feature type="domain" description="HTH tetR-type" evidence="3">
    <location>
        <begin position="10"/>
        <end position="70"/>
    </location>
</feature>
<dbReference type="InterPro" id="IPR009057">
    <property type="entry name" value="Homeodomain-like_sf"/>
</dbReference>
<comment type="caution">
    <text evidence="4">The sequence shown here is derived from an EMBL/GenBank/DDBJ whole genome shotgun (WGS) entry which is preliminary data.</text>
</comment>
<sequence>MVKGQRLRGPERKAQIIDVATDLIGERGYWGVSIQDIATRCAITDTAVLHHFGSKESLLLAVLESRDERDRRALADLLGLARGELYDRLPEVALVDFCDALVQRNASQPAIVALYAVLDAEALNPDHPAHQYFQERERLVIESFARTASDLPLDPQVRGRLALSLMDGLQLRWLRDRSIDLLAQWRLVSDQLLR</sequence>
<evidence type="ECO:0000313" key="4">
    <source>
        <dbReference type="EMBL" id="PHP53010.1"/>
    </source>
</evidence>
<protein>
    <submittedName>
        <fullName evidence="4">TetR/AcrR family transcriptional regulator</fullName>
    </submittedName>
</protein>
<keyword evidence="5" id="KW-1185">Reference proteome</keyword>
<dbReference type="InterPro" id="IPR001647">
    <property type="entry name" value="HTH_TetR"/>
</dbReference>
<dbReference type="RefSeq" id="WP_086614810.1">
    <property type="nucleotide sequence ID" value="NZ_MTPX02000035.1"/>
</dbReference>
<dbReference type="InterPro" id="IPR050109">
    <property type="entry name" value="HTH-type_TetR-like_transc_reg"/>
</dbReference>
<keyword evidence="1 2" id="KW-0238">DNA-binding</keyword>
<evidence type="ECO:0000313" key="5">
    <source>
        <dbReference type="Proteomes" id="UP000194577"/>
    </source>
</evidence>
<dbReference type="EMBL" id="MTPX02000035">
    <property type="protein sequence ID" value="PHP53010.1"/>
    <property type="molecule type" value="Genomic_DNA"/>
</dbReference>
<dbReference type="Proteomes" id="UP000194577">
    <property type="component" value="Unassembled WGS sequence"/>
</dbReference>
<name>A0ABX4MG48_9ACTO</name>
<accession>A0ABX4MG48</accession>
<proteinExistence type="predicted"/>
<evidence type="ECO:0000256" key="2">
    <source>
        <dbReference type="PROSITE-ProRule" id="PRU00335"/>
    </source>
</evidence>